<dbReference type="CDD" id="cd01833">
    <property type="entry name" value="XynB_like"/>
    <property type="match status" value="1"/>
</dbReference>
<proteinExistence type="predicted"/>
<feature type="compositionally biased region" description="Basic and acidic residues" evidence="2">
    <location>
        <begin position="279"/>
        <end position="289"/>
    </location>
</feature>
<dbReference type="InterPro" id="IPR036514">
    <property type="entry name" value="SGNH_hydro_sf"/>
</dbReference>
<dbReference type="GO" id="GO:0004622">
    <property type="term" value="F:phosphatidylcholine lysophospholipase activity"/>
    <property type="evidence" value="ECO:0007669"/>
    <property type="project" value="TreeGrafter"/>
</dbReference>
<dbReference type="Proteomes" id="UP000326532">
    <property type="component" value="Unassembled WGS sequence"/>
</dbReference>
<evidence type="ECO:0000256" key="1">
    <source>
        <dbReference type="ARBA" id="ARBA00022729"/>
    </source>
</evidence>
<evidence type="ECO:0000313" key="6">
    <source>
        <dbReference type="Proteomes" id="UP000326532"/>
    </source>
</evidence>
<dbReference type="Pfam" id="PF13472">
    <property type="entry name" value="Lipase_GDSL_2"/>
    <property type="match status" value="1"/>
</dbReference>
<feature type="region of interest" description="Disordered" evidence="2">
    <location>
        <begin position="891"/>
        <end position="924"/>
    </location>
</feature>
<dbReference type="OMA" id="IYCWRNG"/>
<name>A0A5N6E097_ASPPA</name>
<dbReference type="EMBL" id="ML734943">
    <property type="protein sequence ID" value="KAB8210273.1"/>
    <property type="molecule type" value="Genomic_DNA"/>
</dbReference>
<organism evidence="5 6">
    <name type="scientific">Aspergillus parasiticus</name>
    <dbReference type="NCBI Taxonomy" id="5067"/>
    <lineage>
        <taxon>Eukaryota</taxon>
        <taxon>Fungi</taxon>
        <taxon>Dikarya</taxon>
        <taxon>Ascomycota</taxon>
        <taxon>Pezizomycotina</taxon>
        <taxon>Eurotiomycetes</taxon>
        <taxon>Eurotiomycetidae</taxon>
        <taxon>Eurotiales</taxon>
        <taxon>Aspergillaceae</taxon>
        <taxon>Aspergillus</taxon>
        <taxon>Aspergillus subgen. Circumdati</taxon>
    </lineage>
</organism>
<dbReference type="PANTHER" id="PTHR30383:SF31">
    <property type="entry name" value="SGNH HYDROLASE-TYPE ESTERASE DOMAIN-CONTAINING PROTEIN-RELATED"/>
    <property type="match status" value="1"/>
</dbReference>
<keyword evidence="1 3" id="KW-0732">Signal</keyword>
<dbReference type="Gene3D" id="2.130.10.130">
    <property type="entry name" value="Integrin alpha, N-terminal"/>
    <property type="match status" value="1"/>
</dbReference>
<dbReference type="PANTHER" id="PTHR30383">
    <property type="entry name" value="THIOESTERASE 1/PROTEASE 1/LYSOPHOSPHOLIPASE L1"/>
    <property type="match status" value="1"/>
</dbReference>
<reference evidence="5 6" key="1">
    <citation type="submission" date="2019-04" db="EMBL/GenBank/DDBJ databases">
        <title>Fungal friends and foes A comparative genomics study of 23 Aspergillus species from section Flavi.</title>
        <authorList>
            <consortium name="DOE Joint Genome Institute"/>
            <person name="Kjaerbolling I."/>
            <person name="Vesth T.C."/>
            <person name="Frisvad J.C."/>
            <person name="Nybo J.L."/>
            <person name="Theobald S."/>
            <person name="Kildgaard S."/>
            <person name="Petersen T.I."/>
            <person name="Kuo A."/>
            <person name="Sato A."/>
            <person name="Lyhne E.K."/>
            <person name="Kogle M.E."/>
            <person name="Wiebenga A."/>
            <person name="Kun R.S."/>
            <person name="Lubbers R.J."/>
            <person name="Makela M.R."/>
            <person name="Barry K."/>
            <person name="Chovatia M."/>
            <person name="Clum A."/>
            <person name="Daum C."/>
            <person name="Haridas S."/>
            <person name="He G."/>
            <person name="LaButti K."/>
            <person name="Lipzen A."/>
            <person name="Mondo S."/>
            <person name="Pangilinan J."/>
            <person name="Riley R."/>
            <person name="Salamov A."/>
            <person name="Simmons B.A."/>
            <person name="Magnuson J.K."/>
            <person name="Henrissat B."/>
            <person name="Mortensen U.H."/>
            <person name="Larsen T.O."/>
            <person name="De vries R.P."/>
            <person name="Grigoriev I.V."/>
            <person name="Machida M."/>
            <person name="Baker S.E."/>
            <person name="Andersen M.R."/>
        </authorList>
    </citation>
    <scope>NUCLEOTIDE SEQUENCE [LARGE SCALE GENOMIC DNA]</scope>
    <source>
        <strain evidence="5 6">CBS 117618</strain>
    </source>
</reference>
<feature type="domain" description="SGNH hydrolase-type esterase" evidence="4">
    <location>
        <begin position="68"/>
        <end position="248"/>
    </location>
</feature>
<dbReference type="InterPro" id="IPR028994">
    <property type="entry name" value="Integrin_alpha_N"/>
</dbReference>
<dbReference type="InterPro" id="IPR013830">
    <property type="entry name" value="SGNH_hydro"/>
</dbReference>
<keyword evidence="6" id="KW-1185">Reference proteome</keyword>
<sequence length="924" mass="103168">MGRRTPFYQAAQTCILGLVLLSFTSASSYLPEESSTGIISNNGFSFLHETPQLTPRDEKPFTLRIMPLGASITYGYQSTDGNGYRRWLCQQLRHAGWWVNMVGSNPNDTSTMNDNEVEATSGFRVDEVTRQAERTIPQQPNLILINAGTNDANQYNDTTVDVYKTGERMDALLTRLFDAIPGTTIILSTLLPRDAESQIVYFTNYISGQYRQIVTARRQKGQRIVLAEMSDFIKVEDLIDGTHPTDFGDKKVASVWWEAIQEAEREGLLQPPNKTGVSDTKRTTCKKEYGSGNRKGRVQTQRGSGADDGNYVHSSKDMGRIFSPATTKKEKDFDPGINYAQLVNKFGAHREGALDELVWTKDGDGTYMFINNNDGKFGSAVKIEVNDGCLARGVRWGDVNGDGLDDFICISREGHMYVSLNEDKDLNVPTFRSIGLVKDKPGNGLGQINVRLGDIDGDGRIDYCLAHNNGDIRCWRNGGQKDAPTKEYGGYWQDLGIVFKGKGMGDITGVRLVDINGDFRSDWLWLDEKGKVTTYINSRGTGKSLVPDWREAGVTHAGMGVDGAKNRIKFGRVYAGGGADYTWIESVKQTNGDWKHYTHVYKNTGHGGTKLKGDGVYYCDIRGTGADDYVWISSEGRGYLYGNVHDPPIWKPEGIEIFNVKKDRKSLHLADFDGDGKCDLWAVKRDTGEAEVWLNKWSDNAHGDYFQYKGVLTGKARCTQGWGIGLYDLGLRFADLDGDGRADYLCMDPDGRTDGWLNKGENIFESIGQVKRSEHYDRASEFFTAYMVMIQTVITNTGHRWADVNGDRMADFLWIDKFNGDTKVWINQGPVPTLDSKWRWGPQDGPRYMGADRGANMHFPNLGGLGRADYHQVIPRTNIAYTWFNECPNEALDDDDSTEDPKLPRYPAPAQPASINNNGANDAM</sequence>
<evidence type="ECO:0000259" key="4">
    <source>
        <dbReference type="Pfam" id="PF13472"/>
    </source>
</evidence>
<evidence type="ECO:0000313" key="5">
    <source>
        <dbReference type="EMBL" id="KAB8210273.1"/>
    </source>
</evidence>
<dbReference type="Pfam" id="PF13517">
    <property type="entry name" value="FG-GAP_3"/>
    <property type="match status" value="1"/>
</dbReference>
<protein>
    <recommendedName>
        <fullName evidence="4">SGNH hydrolase-type esterase domain-containing protein</fullName>
    </recommendedName>
</protein>
<dbReference type="VEuPathDB" id="FungiDB:BDV34DRAFT_220865"/>
<dbReference type="InterPro" id="IPR051532">
    <property type="entry name" value="Ester_Hydrolysis_Enzymes"/>
</dbReference>
<evidence type="ECO:0000256" key="3">
    <source>
        <dbReference type="SAM" id="SignalP"/>
    </source>
</evidence>
<dbReference type="InterPro" id="IPR013517">
    <property type="entry name" value="FG-GAP"/>
</dbReference>
<dbReference type="SUPFAM" id="SSF52266">
    <property type="entry name" value="SGNH hydrolase"/>
    <property type="match status" value="1"/>
</dbReference>
<feature type="chain" id="PRO_5024989621" description="SGNH hydrolase-type esterase domain-containing protein" evidence="3">
    <location>
        <begin position="27"/>
        <end position="924"/>
    </location>
</feature>
<dbReference type="SUPFAM" id="SSF69318">
    <property type="entry name" value="Integrin alpha N-terminal domain"/>
    <property type="match status" value="1"/>
</dbReference>
<feature type="compositionally biased region" description="Polar residues" evidence="2">
    <location>
        <begin position="913"/>
        <end position="924"/>
    </location>
</feature>
<dbReference type="Gene3D" id="3.40.50.1110">
    <property type="entry name" value="SGNH hydrolase"/>
    <property type="match status" value="1"/>
</dbReference>
<feature type="region of interest" description="Disordered" evidence="2">
    <location>
        <begin position="269"/>
        <end position="310"/>
    </location>
</feature>
<accession>A0A5N6E097</accession>
<gene>
    <name evidence="5" type="ORF">BDV34DRAFT_220865</name>
</gene>
<dbReference type="AlphaFoldDB" id="A0A5N6E097"/>
<evidence type="ECO:0000256" key="2">
    <source>
        <dbReference type="SAM" id="MobiDB-lite"/>
    </source>
</evidence>
<feature type="signal peptide" evidence="3">
    <location>
        <begin position="1"/>
        <end position="26"/>
    </location>
</feature>